<dbReference type="SUPFAM" id="SSF53137">
    <property type="entry name" value="Translational machinery components"/>
    <property type="match status" value="1"/>
</dbReference>
<evidence type="ECO:0000256" key="3">
    <source>
        <dbReference type="ARBA" id="ARBA00023274"/>
    </source>
</evidence>
<name>A0A8H7XY27_PSICU</name>
<comment type="similarity">
    <text evidence="1">Belongs to the universal ribosomal protein uS11 family.</text>
</comment>
<comment type="caution">
    <text evidence="4">The sequence shown here is derived from an EMBL/GenBank/DDBJ whole genome shotgun (WGS) entry which is preliminary data.</text>
</comment>
<gene>
    <name evidence="4" type="ORF">JR316_005748</name>
</gene>
<dbReference type="GO" id="GO:0003735">
    <property type="term" value="F:structural constituent of ribosome"/>
    <property type="evidence" value="ECO:0007669"/>
    <property type="project" value="InterPro"/>
</dbReference>
<dbReference type="Pfam" id="PF00411">
    <property type="entry name" value="Ribosomal_S11"/>
    <property type="match status" value="1"/>
</dbReference>
<accession>A0A8H7XY27</accession>
<dbReference type="InterPro" id="IPR036967">
    <property type="entry name" value="Ribosomal_uS11_sf"/>
</dbReference>
<dbReference type="AlphaFoldDB" id="A0A8H7XY27"/>
<evidence type="ECO:0000313" key="4">
    <source>
        <dbReference type="EMBL" id="KAG5169192.1"/>
    </source>
</evidence>
<protein>
    <recommendedName>
        <fullName evidence="5">Translational machinery component</fullName>
    </recommendedName>
</protein>
<dbReference type="GO" id="GO:1990904">
    <property type="term" value="C:ribonucleoprotein complex"/>
    <property type="evidence" value="ECO:0007669"/>
    <property type="project" value="UniProtKB-KW"/>
</dbReference>
<evidence type="ECO:0000256" key="1">
    <source>
        <dbReference type="ARBA" id="ARBA00006194"/>
    </source>
</evidence>
<reference evidence="4" key="1">
    <citation type="submission" date="2021-02" db="EMBL/GenBank/DDBJ databases">
        <title>Psilocybe cubensis genome.</title>
        <authorList>
            <person name="Mckernan K.J."/>
            <person name="Crawford S."/>
            <person name="Trippe A."/>
            <person name="Kane L.T."/>
            <person name="Mclaughlin S."/>
        </authorList>
    </citation>
    <scope>NUCLEOTIDE SEQUENCE [LARGE SCALE GENOMIC DNA]</scope>
    <source>
        <strain evidence="4">MGC-MH-2018</strain>
    </source>
</reference>
<evidence type="ECO:0008006" key="5">
    <source>
        <dbReference type="Google" id="ProtNLM"/>
    </source>
</evidence>
<dbReference type="HAMAP" id="MF_01310">
    <property type="entry name" value="Ribosomal_uS11"/>
    <property type="match status" value="1"/>
</dbReference>
<dbReference type="InterPro" id="IPR001971">
    <property type="entry name" value="Ribosomal_uS11"/>
</dbReference>
<keyword evidence="3" id="KW-0687">Ribonucleoprotein</keyword>
<dbReference type="Gene3D" id="3.30.420.80">
    <property type="entry name" value="Ribosomal protein S11"/>
    <property type="match status" value="1"/>
</dbReference>
<dbReference type="GO" id="GO:0005840">
    <property type="term" value="C:ribosome"/>
    <property type="evidence" value="ECO:0007669"/>
    <property type="project" value="UniProtKB-KW"/>
</dbReference>
<dbReference type="GO" id="GO:0006412">
    <property type="term" value="P:translation"/>
    <property type="evidence" value="ECO:0007669"/>
    <property type="project" value="InterPro"/>
</dbReference>
<evidence type="ECO:0000256" key="2">
    <source>
        <dbReference type="ARBA" id="ARBA00022980"/>
    </source>
</evidence>
<keyword evidence="2" id="KW-0689">Ribosomal protein</keyword>
<organism evidence="4">
    <name type="scientific">Psilocybe cubensis</name>
    <name type="common">Psychedelic mushroom</name>
    <name type="synonym">Stropharia cubensis</name>
    <dbReference type="NCBI Taxonomy" id="181762"/>
    <lineage>
        <taxon>Eukaryota</taxon>
        <taxon>Fungi</taxon>
        <taxon>Dikarya</taxon>
        <taxon>Basidiomycota</taxon>
        <taxon>Agaricomycotina</taxon>
        <taxon>Agaricomycetes</taxon>
        <taxon>Agaricomycetidae</taxon>
        <taxon>Agaricales</taxon>
        <taxon>Agaricineae</taxon>
        <taxon>Strophariaceae</taxon>
        <taxon>Psilocybe</taxon>
    </lineage>
</organism>
<dbReference type="OrthoDB" id="1654884at2759"/>
<proteinExistence type="inferred from homology"/>
<sequence>MFALRASSSSTRSALRTCPRLFASFSSTSRANAAGPVIADFLEEDSGPASATPFNIAEPPQVDGPPTAAGGFYAKSNMLGLASRYNQPPRAATRAELPEYKLHCRSSRNNTIVTFTKPDGSTIAWCSGGSTENKFKKANRAKFEAGYQCAKHIFGRILEYYHGHENFKLQLFFKGFGEGREAMKTALLAAEGDPIRPLISRVTDRTPIKIGGTRAKKARRG</sequence>
<dbReference type="PANTHER" id="PTHR11759">
    <property type="entry name" value="40S RIBOSOMAL PROTEIN S14/30S RIBOSOMAL PROTEIN S11"/>
    <property type="match status" value="1"/>
</dbReference>
<dbReference type="EMBL" id="JAFIQS010000005">
    <property type="protein sequence ID" value="KAG5169192.1"/>
    <property type="molecule type" value="Genomic_DNA"/>
</dbReference>